<name>A0A5S9PR05_9GAMM</name>
<evidence type="ECO:0000313" key="4">
    <source>
        <dbReference type="Proteomes" id="UP000439591"/>
    </source>
</evidence>
<dbReference type="AlphaFoldDB" id="A0A5S9PR05"/>
<dbReference type="Proteomes" id="UP000439591">
    <property type="component" value="Unassembled WGS sequence"/>
</dbReference>
<evidence type="ECO:0000313" key="2">
    <source>
        <dbReference type="EMBL" id="CAA0107183.1"/>
    </source>
</evidence>
<reference evidence="3 4" key="1">
    <citation type="submission" date="2019-11" db="EMBL/GenBank/DDBJ databases">
        <authorList>
            <person name="Holert J."/>
        </authorList>
    </citation>
    <scope>NUCLEOTIDE SEQUENCE [LARGE SCALE GENOMIC DNA]</scope>
    <source>
        <strain evidence="1">BC3_2A</strain>
        <strain evidence="2">SB11_1A</strain>
    </source>
</reference>
<protein>
    <submittedName>
        <fullName evidence="1">Uncharacterized protein</fullName>
    </submittedName>
</protein>
<proteinExistence type="predicted"/>
<evidence type="ECO:0000313" key="3">
    <source>
        <dbReference type="Proteomes" id="UP000435877"/>
    </source>
</evidence>
<dbReference type="EMBL" id="CACSIK010000002">
    <property type="protein sequence ID" value="CAA0107183.1"/>
    <property type="molecule type" value="Genomic_DNA"/>
</dbReference>
<accession>A0A5S9PR05</accession>
<dbReference type="Proteomes" id="UP000435877">
    <property type="component" value="Unassembled WGS sequence"/>
</dbReference>
<keyword evidence="3" id="KW-1185">Reference proteome</keyword>
<dbReference type="RefSeq" id="WP_159269732.1">
    <property type="nucleotide sequence ID" value="NZ_CACSIK010000002.1"/>
</dbReference>
<organism evidence="1 4">
    <name type="scientific">Zhongshania aliphaticivorans</name>
    <dbReference type="NCBI Taxonomy" id="1470434"/>
    <lineage>
        <taxon>Bacteria</taxon>
        <taxon>Pseudomonadati</taxon>
        <taxon>Pseudomonadota</taxon>
        <taxon>Gammaproteobacteria</taxon>
        <taxon>Cellvibrionales</taxon>
        <taxon>Spongiibacteraceae</taxon>
        <taxon>Zhongshania</taxon>
    </lineage>
</organism>
<dbReference type="EMBL" id="CACSIM010000003">
    <property type="protein sequence ID" value="CAA0107068.1"/>
    <property type="molecule type" value="Genomic_DNA"/>
</dbReference>
<gene>
    <name evidence="2" type="ORF">IHBHHGIJ_03036</name>
    <name evidence="1" type="ORF">KFEGEMFD_02409</name>
</gene>
<sequence length="208" mass="24051">MITNTKTTMINLNLLTDVIDAFIEEQGVSLNGKALIALFGQGDEEDNWEALLDFIGRVDGKAIVSKENLLQLLRNHIKSHLSRMRTPSFQVDKRCLNNLYGYLSRSECQTLALGMAFLVEQEISRQKTLCTSTPDQFWMLDNLNRWDRNLAYQYCLTRLVNKDIRFQKNPAWLLPILVNRFYQHSVLPWIARGRDISQPVCQAKNSDQ</sequence>
<evidence type="ECO:0000313" key="1">
    <source>
        <dbReference type="EMBL" id="CAA0107068.1"/>
    </source>
</evidence>